<feature type="domain" description="YcaO" evidence="2">
    <location>
        <begin position="72"/>
        <end position="413"/>
    </location>
</feature>
<dbReference type="EMBL" id="JAETXL010000006">
    <property type="protein sequence ID" value="MBL6278330.1"/>
    <property type="molecule type" value="Genomic_DNA"/>
</dbReference>
<dbReference type="Proteomes" id="UP000661193">
    <property type="component" value="Unassembled WGS sequence"/>
</dbReference>
<dbReference type="InterPro" id="IPR003776">
    <property type="entry name" value="YcaO-like_dom"/>
</dbReference>
<dbReference type="NCBIfam" id="TIGR00702">
    <property type="entry name" value="YcaO-type kinase domain"/>
    <property type="match status" value="1"/>
</dbReference>
<dbReference type="RefSeq" id="WP_203222809.1">
    <property type="nucleotide sequence ID" value="NZ_JAETXL010000006.1"/>
</dbReference>
<evidence type="ECO:0000256" key="1">
    <source>
        <dbReference type="SAM" id="MobiDB-lite"/>
    </source>
</evidence>
<gene>
    <name evidence="3" type="ORF">JMF97_19405</name>
</gene>
<keyword evidence="4" id="KW-1185">Reference proteome</keyword>
<evidence type="ECO:0000313" key="4">
    <source>
        <dbReference type="Proteomes" id="UP000661193"/>
    </source>
</evidence>
<accession>A0ABS1UPP9</accession>
<organism evidence="3 4">
    <name type="scientific">Micromonospora fiedleri</name>
    <dbReference type="NCBI Taxonomy" id="1157498"/>
    <lineage>
        <taxon>Bacteria</taxon>
        <taxon>Bacillati</taxon>
        <taxon>Actinomycetota</taxon>
        <taxon>Actinomycetes</taxon>
        <taxon>Micromonosporales</taxon>
        <taxon>Micromonosporaceae</taxon>
        <taxon>Micromonospora</taxon>
    </lineage>
</organism>
<evidence type="ECO:0000259" key="2">
    <source>
        <dbReference type="PROSITE" id="PS51664"/>
    </source>
</evidence>
<dbReference type="PROSITE" id="PS51664">
    <property type="entry name" value="YCAO"/>
    <property type="match status" value="1"/>
</dbReference>
<dbReference type="PANTHER" id="PTHR37809:SF1">
    <property type="entry name" value="RIBOSOMAL PROTEIN S12 METHYLTHIOTRANSFERASE ACCESSORY FACTOR YCAO"/>
    <property type="match status" value="1"/>
</dbReference>
<reference evidence="3 4" key="1">
    <citation type="submission" date="2021-01" db="EMBL/GenBank/DDBJ databases">
        <title>Genome sequencing of Micromonospora fiedleri MG-37.</title>
        <authorList>
            <person name="Moreland P.E.J."/>
            <person name="Stach J.E.M."/>
        </authorList>
    </citation>
    <scope>NUCLEOTIDE SEQUENCE [LARGE SCALE GENOMIC DNA]</scope>
    <source>
        <strain evidence="3 4">MG-37</strain>
    </source>
</reference>
<sequence>MLSTAVEAGTGKTYRDGTDRAIAPAETWQRVLPRLPEMGITRVADVTGLDHIGVPVFMAVRPNSRGLTVAQGKGLSVDAARVSAVMESIEAYHAERIEAPLLLGSWDELARHRRLVDTSFLITAAGEPLRRDRRLLWIEGTDLMSGEPVWLPFDLVHNDYTGASQAGQSPFAVTSNGLASGNHLLEATSHAICEVIERDAEALWLATAKQRQDELRVDPDTVDDPACRHVLDTLAAAGVAAACWDMTTDIGLPCFTVDIAEDPRVSISRVAVAQGQGCHPRREIALLRALTEAVQSRLTVIAGSRDDFYRSLYVRANDLDNREAAWRTCAAGNAPRHFTDVPTRDNASFQEDIEHELAALRQAGITEAIQVPLGGEQLGISVVRVMLPGAEHAPTPDTYHPGPRARRLREAGA</sequence>
<comment type="caution">
    <text evidence="3">The sequence shown here is derived from an EMBL/GenBank/DDBJ whole genome shotgun (WGS) entry which is preliminary data.</text>
</comment>
<proteinExistence type="predicted"/>
<dbReference type="Pfam" id="PF02624">
    <property type="entry name" value="YcaO"/>
    <property type="match status" value="1"/>
</dbReference>
<dbReference type="Gene3D" id="3.30.160.660">
    <property type="match status" value="1"/>
</dbReference>
<evidence type="ECO:0000313" key="3">
    <source>
        <dbReference type="EMBL" id="MBL6278330.1"/>
    </source>
</evidence>
<dbReference type="PANTHER" id="PTHR37809">
    <property type="entry name" value="RIBOSOMAL PROTEIN S12 METHYLTHIOTRANSFERASE ACCESSORY FACTOR YCAO"/>
    <property type="match status" value="1"/>
</dbReference>
<name>A0ABS1UPP9_9ACTN</name>
<feature type="region of interest" description="Disordered" evidence="1">
    <location>
        <begin position="391"/>
        <end position="413"/>
    </location>
</feature>
<protein>
    <submittedName>
        <fullName evidence="3">YcaO-like family protein</fullName>
    </submittedName>
</protein>